<dbReference type="Pfam" id="PF07724">
    <property type="entry name" value="AAA_2"/>
    <property type="match status" value="1"/>
</dbReference>
<keyword evidence="5 7" id="KW-0143">Chaperone</keyword>
<accession>F6D8L8</accession>
<dbReference type="GO" id="GO:0005524">
    <property type="term" value="F:ATP binding"/>
    <property type="evidence" value="ECO:0007669"/>
    <property type="project" value="UniProtKB-KW"/>
</dbReference>
<dbReference type="Pfam" id="PF17871">
    <property type="entry name" value="AAA_lid_9"/>
    <property type="match status" value="1"/>
</dbReference>
<dbReference type="FunFam" id="3.40.50.300:FF:000025">
    <property type="entry name" value="ATP-dependent Clp protease subunit"/>
    <property type="match status" value="1"/>
</dbReference>
<dbReference type="GO" id="GO:0008233">
    <property type="term" value="F:peptidase activity"/>
    <property type="evidence" value="ECO:0007669"/>
    <property type="project" value="UniProtKB-KW"/>
</dbReference>
<reference evidence="9 10" key="1">
    <citation type="submission" date="2011-05" db="EMBL/GenBank/DDBJ databases">
        <title>Complete sequence of Thioalkalimicrobium cyclicum ALM1.</title>
        <authorList>
            <consortium name="US DOE Joint Genome Institute"/>
            <person name="Lucas S."/>
            <person name="Han J."/>
            <person name="Lapidus A."/>
            <person name="Cheng J.-F."/>
            <person name="Goodwin L."/>
            <person name="Pitluck S."/>
            <person name="Peters L."/>
            <person name="Mikhailova N."/>
            <person name="Davenport K."/>
            <person name="Han C."/>
            <person name="Tapia R."/>
            <person name="Land M."/>
            <person name="Hauser L."/>
            <person name="Kyrpides N."/>
            <person name="Ivanova N."/>
            <person name="Pagani I."/>
            <person name="Kappler U."/>
            <person name="Woyke T."/>
        </authorList>
    </citation>
    <scope>NUCLEOTIDE SEQUENCE [LARGE SCALE GENOMIC DNA]</scope>
    <source>
        <strain evidence="10">DSM 14477 / JCM 11371 / ALM1</strain>
    </source>
</reference>
<evidence type="ECO:0000256" key="4">
    <source>
        <dbReference type="ARBA" id="ARBA00022840"/>
    </source>
</evidence>
<dbReference type="RefSeq" id="WP_013835646.1">
    <property type="nucleotide sequence ID" value="NC_015581.1"/>
</dbReference>
<dbReference type="EMBL" id="CP002776">
    <property type="protein sequence ID" value="AEG31869.1"/>
    <property type="molecule type" value="Genomic_DNA"/>
</dbReference>
<dbReference type="GO" id="GO:0043335">
    <property type="term" value="P:protein unfolding"/>
    <property type="evidence" value="ECO:0007669"/>
    <property type="project" value="InterPro"/>
</dbReference>
<dbReference type="Gene3D" id="1.10.8.60">
    <property type="match status" value="2"/>
</dbReference>
<dbReference type="Gene3D" id="1.10.1780.10">
    <property type="entry name" value="Clp, N-terminal domain"/>
    <property type="match status" value="1"/>
</dbReference>
<evidence type="ECO:0000313" key="9">
    <source>
        <dbReference type="EMBL" id="AEG31869.1"/>
    </source>
</evidence>
<gene>
    <name evidence="9" type="ordered locus">Thicy_1102</name>
</gene>
<evidence type="ECO:0000313" key="10">
    <source>
        <dbReference type="Proteomes" id="UP000009232"/>
    </source>
</evidence>
<evidence type="ECO:0000259" key="8">
    <source>
        <dbReference type="PROSITE" id="PS51903"/>
    </source>
</evidence>
<protein>
    <submittedName>
        <fullName evidence="9">ATP-dependent Clp protease, ATP-binding subunit clpA</fullName>
    </submittedName>
</protein>
<dbReference type="CDD" id="cd19499">
    <property type="entry name" value="RecA-like_ClpB_Hsp104-like"/>
    <property type="match status" value="1"/>
</dbReference>
<feature type="domain" description="Clp R" evidence="8">
    <location>
        <begin position="1"/>
        <end position="144"/>
    </location>
</feature>
<evidence type="ECO:0000256" key="7">
    <source>
        <dbReference type="RuleBase" id="RU004432"/>
    </source>
</evidence>
<dbReference type="FunFam" id="1.10.8.60:FF:000011">
    <property type="entry name" value="ATP-dependent Clp protease ATP-binding subunit"/>
    <property type="match status" value="1"/>
</dbReference>
<keyword evidence="9" id="KW-0645">Protease</keyword>
<organism evidence="9 10">
    <name type="scientific">Thiomicrospira cyclica (strain DSM 14477 / JCM 11371 / ALM1)</name>
    <name type="common">Thioalkalimicrobium cyclicum</name>
    <dbReference type="NCBI Taxonomy" id="717773"/>
    <lineage>
        <taxon>Bacteria</taxon>
        <taxon>Pseudomonadati</taxon>
        <taxon>Pseudomonadota</taxon>
        <taxon>Gammaproteobacteria</taxon>
        <taxon>Thiotrichales</taxon>
        <taxon>Piscirickettsiaceae</taxon>
        <taxon>Thiomicrospira</taxon>
    </lineage>
</organism>
<dbReference type="InterPro" id="IPR041546">
    <property type="entry name" value="ClpA/ClpB_AAA_lid"/>
</dbReference>
<dbReference type="InterPro" id="IPR013461">
    <property type="entry name" value="ClpA"/>
</dbReference>
<dbReference type="Gene3D" id="3.40.50.300">
    <property type="entry name" value="P-loop containing nucleotide triphosphate hydrolases"/>
    <property type="match status" value="2"/>
</dbReference>
<dbReference type="InterPro" id="IPR004176">
    <property type="entry name" value="Clp_R_N"/>
</dbReference>
<dbReference type="NCBIfam" id="TIGR02639">
    <property type="entry name" value="ClpA"/>
    <property type="match status" value="1"/>
</dbReference>
<dbReference type="InterPro" id="IPR019489">
    <property type="entry name" value="Clp_ATPase_C"/>
</dbReference>
<evidence type="ECO:0000256" key="5">
    <source>
        <dbReference type="ARBA" id="ARBA00023186"/>
    </source>
</evidence>
<dbReference type="eggNOG" id="COG0542">
    <property type="taxonomic scope" value="Bacteria"/>
</dbReference>
<keyword evidence="9" id="KW-0378">Hydrolase</keyword>
<evidence type="ECO:0000256" key="3">
    <source>
        <dbReference type="ARBA" id="ARBA00022741"/>
    </source>
</evidence>
<dbReference type="AlphaFoldDB" id="F6D8L8"/>
<dbReference type="GO" id="GO:0005737">
    <property type="term" value="C:cytoplasm"/>
    <property type="evidence" value="ECO:0007669"/>
    <property type="project" value="TreeGrafter"/>
</dbReference>
<dbReference type="SMART" id="SM00382">
    <property type="entry name" value="AAA"/>
    <property type="match status" value="2"/>
</dbReference>
<dbReference type="InterPro" id="IPR027417">
    <property type="entry name" value="P-loop_NTPase"/>
</dbReference>
<dbReference type="GO" id="GO:0034605">
    <property type="term" value="P:cellular response to heat"/>
    <property type="evidence" value="ECO:0007669"/>
    <property type="project" value="TreeGrafter"/>
</dbReference>
<dbReference type="InterPro" id="IPR018368">
    <property type="entry name" value="ClpA/B_CS1"/>
</dbReference>
<keyword evidence="2 6" id="KW-0677">Repeat</keyword>
<dbReference type="GO" id="GO:0006508">
    <property type="term" value="P:proteolysis"/>
    <property type="evidence" value="ECO:0007669"/>
    <property type="project" value="UniProtKB-KW"/>
</dbReference>
<dbReference type="InterPro" id="IPR036628">
    <property type="entry name" value="Clp_N_dom_sf"/>
</dbReference>
<dbReference type="CDD" id="cd00009">
    <property type="entry name" value="AAA"/>
    <property type="match status" value="1"/>
</dbReference>
<dbReference type="PANTHER" id="PTHR11638:SF111">
    <property type="entry name" value="ATP-DEPENDENT CLP PROTEASE ATP-BINDING SUBUNIT CLPA"/>
    <property type="match status" value="1"/>
</dbReference>
<dbReference type="SUPFAM" id="SSF81923">
    <property type="entry name" value="Double Clp-N motif"/>
    <property type="match status" value="1"/>
</dbReference>
<dbReference type="PROSITE" id="PS00871">
    <property type="entry name" value="CLPAB_2"/>
    <property type="match status" value="1"/>
</dbReference>
<dbReference type="PANTHER" id="PTHR11638">
    <property type="entry name" value="ATP-DEPENDENT CLP PROTEASE"/>
    <property type="match status" value="1"/>
</dbReference>
<proteinExistence type="inferred from homology"/>
<dbReference type="Pfam" id="PF00004">
    <property type="entry name" value="AAA"/>
    <property type="match status" value="1"/>
</dbReference>
<dbReference type="PROSITE" id="PS51903">
    <property type="entry name" value="CLP_R"/>
    <property type="match status" value="1"/>
</dbReference>
<evidence type="ECO:0000256" key="2">
    <source>
        <dbReference type="ARBA" id="ARBA00022737"/>
    </source>
</evidence>
<dbReference type="Pfam" id="PF02861">
    <property type="entry name" value="Clp_N"/>
    <property type="match status" value="1"/>
</dbReference>
<dbReference type="PRINTS" id="PR00300">
    <property type="entry name" value="CLPPROTEASEA"/>
</dbReference>
<dbReference type="HOGENOM" id="CLU_005070_4_1_6"/>
<dbReference type="Proteomes" id="UP000009232">
    <property type="component" value="Chromosome"/>
</dbReference>
<evidence type="ECO:0000256" key="6">
    <source>
        <dbReference type="PROSITE-ProRule" id="PRU01251"/>
    </source>
</evidence>
<name>F6D8L8_THICA</name>
<dbReference type="PROSITE" id="PS00870">
    <property type="entry name" value="CLPAB_1"/>
    <property type="match status" value="1"/>
</dbReference>
<comment type="similarity">
    <text evidence="1 7">Belongs to the ClpA/ClpB family.</text>
</comment>
<dbReference type="InterPro" id="IPR050130">
    <property type="entry name" value="ClpA_ClpB"/>
</dbReference>
<dbReference type="InterPro" id="IPR003593">
    <property type="entry name" value="AAA+_ATPase"/>
</dbReference>
<dbReference type="STRING" id="717773.Thicy_1102"/>
<keyword evidence="4 7" id="KW-0067">ATP-binding</keyword>
<evidence type="ECO:0000256" key="1">
    <source>
        <dbReference type="ARBA" id="ARBA00008675"/>
    </source>
</evidence>
<keyword evidence="10" id="KW-1185">Reference proteome</keyword>
<dbReference type="InterPro" id="IPR028299">
    <property type="entry name" value="ClpA/B_CS2"/>
</dbReference>
<dbReference type="Pfam" id="PF10431">
    <property type="entry name" value="ClpB_D2-small"/>
    <property type="match status" value="1"/>
</dbReference>
<dbReference type="KEGG" id="tcy:Thicy_1102"/>
<dbReference type="OrthoDB" id="9803641at2"/>
<sequence length="756" mass="84408">MLSKPVQMSLSNAFSVAQEYEHEFVTLEHLLLELLNLPDVQELLNACGAHIDKIELDIERYLETEPKQPQTSQALEIHPTMSFQRVIERAIYMVQSNGHSEVLGVHLIASMFAEPDSHAVYILESNGVERVDVKSYLAHGVITDESQQDLNQDLQHQADEDDDESNESAITNFALNLNKHALEGHMDPMIGRQWELDRTLEILSRRRKNNPLLVGEPGVGKTSIAEGLAYKIVHGEVPESLSDAVVFSLDMGALLAGTRYRGDFEKRFKSLLNELARQDHAILFIDEIHTIIGAGAVQGGAMDASNLMKPALANGQLRCIGATTYEEYRGIFEKDRALARRFQKVEVREPSVPETIQILKGLKEQFEAHHEVKYTQPALKAAAELAERYITDRHLPDKAIDVIDEAGAKQRLMPPSRRRKQIGVPEIQQVVANIARIPIASITQKERDTLFDLESHLKRVVFGQDHAVKQVVAAIKLARSGLAHPDKPSGSFLFAGPTGVGKTELTQQLAKHLGVELVRFDMSEYMERHTVSRLIGAPPGYVGFDQGGLLTEAVNRQPHSVVLLDEIEKAHPDVFNLLLQVMDHGTLTDNNGRKVDFRNVVLIMTSNVGAEMMSRSSIGFTEQDHTHDFESELKKMFKPEFRNRLDAVIQFNRLSEASMGSVVNKFIFALEQTLSEKKVSLVLDNDARDWLAKKGFDPLMGARPMARLIQQQVKQPLAELLLFGELQQGGAVRIKLDKASDSLKLEAESAKQLADA</sequence>
<dbReference type="SMART" id="SM01086">
    <property type="entry name" value="ClpB_D2-small"/>
    <property type="match status" value="1"/>
</dbReference>
<dbReference type="InterPro" id="IPR001270">
    <property type="entry name" value="ClpA/B"/>
</dbReference>
<keyword evidence="3 7" id="KW-0547">Nucleotide-binding</keyword>
<dbReference type="SUPFAM" id="SSF52540">
    <property type="entry name" value="P-loop containing nucleoside triphosphate hydrolases"/>
    <property type="match status" value="2"/>
</dbReference>
<dbReference type="InterPro" id="IPR003959">
    <property type="entry name" value="ATPase_AAA_core"/>
</dbReference>
<dbReference type="GO" id="GO:0016887">
    <property type="term" value="F:ATP hydrolysis activity"/>
    <property type="evidence" value="ECO:0007669"/>
    <property type="project" value="InterPro"/>
</dbReference>